<keyword evidence="7" id="KW-0539">Nucleus</keyword>
<evidence type="ECO:0000259" key="14">
    <source>
        <dbReference type="PROSITE" id="PS50199"/>
    </source>
</evidence>
<dbReference type="SMART" id="SM00360">
    <property type="entry name" value="RRM"/>
    <property type="match status" value="2"/>
</dbReference>
<dbReference type="Pfam" id="PF00641">
    <property type="entry name" value="Zn_ribbon_RanBP"/>
    <property type="match status" value="1"/>
</dbReference>
<feature type="domain" description="RanBP2-type" evidence="14">
    <location>
        <begin position="173"/>
        <end position="204"/>
    </location>
</feature>
<dbReference type="PROSITE" id="PS01358">
    <property type="entry name" value="ZF_RANBP2_1"/>
    <property type="match status" value="1"/>
</dbReference>
<dbReference type="InterPro" id="IPR013087">
    <property type="entry name" value="Znf_C2H2_type"/>
</dbReference>
<feature type="compositionally biased region" description="Basic and acidic residues" evidence="10">
    <location>
        <begin position="78"/>
        <end position="90"/>
    </location>
</feature>
<dbReference type="OMA" id="CESEHER"/>
<dbReference type="InterPro" id="IPR012677">
    <property type="entry name" value="Nucleotide-bd_a/b_plait_sf"/>
</dbReference>
<dbReference type="SUPFAM" id="SSF54928">
    <property type="entry name" value="RNA-binding domain, RBD"/>
    <property type="match status" value="2"/>
</dbReference>
<keyword evidence="5" id="KW-0862">Zinc</keyword>
<dbReference type="FunFam" id="3.30.70.330:FF:000110">
    <property type="entry name" value="RNA-binding protein 10 isoform X1"/>
    <property type="match status" value="1"/>
</dbReference>
<evidence type="ECO:0000256" key="3">
    <source>
        <dbReference type="ARBA" id="ARBA00022737"/>
    </source>
</evidence>
<evidence type="ECO:0000256" key="9">
    <source>
        <dbReference type="PROSITE-ProRule" id="PRU00322"/>
    </source>
</evidence>
<dbReference type="PROSITE" id="PS50174">
    <property type="entry name" value="G_PATCH"/>
    <property type="match status" value="1"/>
</dbReference>
<name>A0A671VYE3_SPAAU</name>
<dbReference type="InterPro" id="IPR001876">
    <property type="entry name" value="Znf_RanBP2"/>
</dbReference>
<keyword evidence="6 8" id="KW-0694">RNA-binding</keyword>
<dbReference type="Proteomes" id="UP000472265">
    <property type="component" value="Chromosome 6"/>
</dbReference>
<keyword evidence="3" id="KW-0677">Repeat</keyword>
<dbReference type="Pfam" id="PF00076">
    <property type="entry name" value="RRM_1"/>
    <property type="match status" value="1"/>
</dbReference>
<dbReference type="PANTHER" id="PTHR13948">
    <property type="entry name" value="RNA-BINDING PROTEIN"/>
    <property type="match status" value="1"/>
</dbReference>
<organism evidence="15 16">
    <name type="scientific">Sparus aurata</name>
    <name type="common">Gilthead sea bream</name>
    <dbReference type="NCBI Taxonomy" id="8175"/>
    <lineage>
        <taxon>Eukaryota</taxon>
        <taxon>Metazoa</taxon>
        <taxon>Chordata</taxon>
        <taxon>Craniata</taxon>
        <taxon>Vertebrata</taxon>
        <taxon>Euteleostomi</taxon>
        <taxon>Actinopterygii</taxon>
        <taxon>Neopterygii</taxon>
        <taxon>Teleostei</taxon>
        <taxon>Neoteleostei</taxon>
        <taxon>Acanthomorphata</taxon>
        <taxon>Eupercaria</taxon>
        <taxon>Spariformes</taxon>
        <taxon>Sparidae</taxon>
        <taxon>Sparus</taxon>
    </lineage>
</organism>
<dbReference type="SMART" id="SM00443">
    <property type="entry name" value="G_patch"/>
    <property type="match status" value="1"/>
</dbReference>
<comment type="subcellular location">
    <subcellularLocation>
        <location evidence="1">Nucleus</location>
    </subcellularLocation>
</comment>
<keyword evidence="4 9" id="KW-0863">Zinc-finger</keyword>
<dbReference type="InterPro" id="IPR036443">
    <property type="entry name" value="Znf_RanBP2_sf"/>
</dbReference>
<evidence type="ECO:0000256" key="4">
    <source>
        <dbReference type="ARBA" id="ARBA00022771"/>
    </source>
</evidence>
<dbReference type="GO" id="GO:0008270">
    <property type="term" value="F:zinc ion binding"/>
    <property type="evidence" value="ECO:0007669"/>
    <property type="project" value="UniProtKB-KW"/>
</dbReference>
<dbReference type="Gene3D" id="4.10.1060.10">
    <property type="entry name" value="Zinc finger, RanBP2-type"/>
    <property type="match status" value="1"/>
</dbReference>
<dbReference type="GO" id="GO:0003723">
    <property type="term" value="F:RNA binding"/>
    <property type="evidence" value="ECO:0007669"/>
    <property type="project" value="UniProtKB-UniRule"/>
</dbReference>
<dbReference type="InterPro" id="IPR000504">
    <property type="entry name" value="RRM_dom"/>
</dbReference>
<sequence>MGADKRLSRGERSGRYGSDGRSDDPEWHERRRSRDVERDYDHRRGDDRHKERRDRDSPERGRKRRNSDRSDDEYDGDYPDHHYKMEPEEESKTIMLRGLPLNVIEDDIRSALEQLEGPQPVEIRLMRKRRGISRGFAFVEFYRLQDSTRWMETNQNKLMIQGKSIALHYSNRRQSVENWLCTACGVYNFRKKLKCFRCGAAKVGESLQQNKPYFYFLLYILCSLILRNIPPLSTVDGILNTLASYANLSAGNIRLIKDKHTGQNRGFAFVQLSSPLEASQLLAALQRLQPPLKLDGKTIGVDYAKSARKDSAQPDGIRANALSVASTAIAAAQWSSSQVSGFHLCHLVFLSNFNLLQIKLLNKYCLFHHYQLSLAAPEMKTLIPVATGVVIAQTAQLYQSVVISQSAVDQFNVATCFVSYAPLFVAVVAPDTSTYQYDEASGYYYDPQTGLYYDPSSQYYYNSESQQYLYWDSEKQMYIPALAESDTSTEQVAKEPREKKEKPKSKSAQQIAKDMERWAKSFNKQKESFKSSSQGSGPSKEEDRRESAAADAGFALFEKKVRLMTVCLGLWTGPVAAFNEDGDAEEGGSDRAACEDGKITDWRKMVCLLCRRQFPTKEALLRHQQLSDLHKQNLEIQRRSKLTEAELEELERKETELKYRDRAAERREKYGVPEPPAPKKRFYPPPTPAVNYEQPTKDGLTSDNIGSKMLQAMGWQEGKGLGRHHQGITAPITASLRTKGTGLGIKGSSYELSASDTYKDAVRKAMFSRFTEIE</sequence>
<evidence type="ECO:0000256" key="1">
    <source>
        <dbReference type="ARBA" id="ARBA00004123"/>
    </source>
</evidence>
<dbReference type="PROSITE" id="PS50157">
    <property type="entry name" value="ZINC_FINGER_C2H2_2"/>
    <property type="match status" value="1"/>
</dbReference>
<accession>A0A671VYE3</accession>
<dbReference type="InterPro" id="IPR041591">
    <property type="entry name" value="OCRE"/>
</dbReference>
<evidence type="ECO:0000313" key="15">
    <source>
        <dbReference type="Ensembl" id="ENSSAUP00010030712.1"/>
    </source>
</evidence>
<evidence type="ECO:0000259" key="12">
    <source>
        <dbReference type="PROSITE" id="PS50157"/>
    </source>
</evidence>
<dbReference type="GeneTree" id="ENSGT00940000156617"/>
<evidence type="ECO:0000259" key="11">
    <source>
        <dbReference type="PROSITE" id="PS50102"/>
    </source>
</evidence>
<gene>
    <name evidence="15" type="primary">RBM5</name>
</gene>
<reference evidence="15" key="2">
    <citation type="submission" date="2025-08" db="UniProtKB">
        <authorList>
            <consortium name="Ensembl"/>
        </authorList>
    </citation>
    <scope>IDENTIFICATION</scope>
</reference>
<reference evidence="15" key="1">
    <citation type="submission" date="2021-04" db="EMBL/GenBank/DDBJ databases">
        <authorList>
            <consortium name="Wellcome Sanger Institute Data Sharing"/>
        </authorList>
    </citation>
    <scope>NUCLEOTIDE SEQUENCE [LARGE SCALE GENOMIC DNA]</scope>
</reference>
<feature type="region of interest" description="Disordered" evidence="10">
    <location>
        <begin position="666"/>
        <end position="686"/>
    </location>
</feature>
<dbReference type="SMART" id="SM00547">
    <property type="entry name" value="ZnF_RBZ"/>
    <property type="match status" value="1"/>
</dbReference>
<feature type="domain" description="G-patch" evidence="13">
    <location>
        <begin position="702"/>
        <end position="748"/>
    </location>
</feature>
<feature type="region of interest" description="Disordered" evidence="10">
    <location>
        <begin position="523"/>
        <end position="546"/>
    </location>
</feature>
<keyword evidence="2" id="KW-0479">Metal-binding</keyword>
<dbReference type="GO" id="GO:0000398">
    <property type="term" value="P:mRNA splicing, via spliceosome"/>
    <property type="evidence" value="ECO:0007669"/>
    <property type="project" value="TreeGrafter"/>
</dbReference>
<dbReference type="InterPro" id="IPR000467">
    <property type="entry name" value="G_patch_dom"/>
</dbReference>
<dbReference type="Pfam" id="PF23217">
    <property type="entry name" value="DUF7066"/>
    <property type="match status" value="1"/>
</dbReference>
<evidence type="ECO:0000313" key="16">
    <source>
        <dbReference type="Proteomes" id="UP000472265"/>
    </source>
</evidence>
<reference evidence="15" key="3">
    <citation type="submission" date="2025-09" db="UniProtKB">
        <authorList>
            <consortium name="Ensembl"/>
        </authorList>
    </citation>
    <scope>IDENTIFICATION</scope>
</reference>
<evidence type="ECO:0000256" key="5">
    <source>
        <dbReference type="ARBA" id="ARBA00022833"/>
    </source>
</evidence>
<dbReference type="Gene3D" id="3.30.70.330">
    <property type="match status" value="2"/>
</dbReference>
<dbReference type="InterPro" id="IPR035979">
    <property type="entry name" value="RBD_domain_sf"/>
</dbReference>
<dbReference type="GO" id="GO:0005634">
    <property type="term" value="C:nucleus"/>
    <property type="evidence" value="ECO:0007669"/>
    <property type="project" value="UniProtKB-SubCell"/>
</dbReference>
<evidence type="ECO:0000256" key="6">
    <source>
        <dbReference type="ARBA" id="ARBA00022884"/>
    </source>
</evidence>
<feature type="compositionally biased region" description="Basic and acidic residues" evidence="10">
    <location>
        <begin position="492"/>
        <end position="501"/>
    </location>
</feature>
<evidence type="ECO:0000259" key="13">
    <source>
        <dbReference type="PROSITE" id="PS50174"/>
    </source>
</evidence>
<evidence type="ECO:0000256" key="10">
    <source>
        <dbReference type="SAM" id="MobiDB-lite"/>
    </source>
</evidence>
<protein>
    <submittedName>
        <fullName evidence="15">RNA binding motif protein 5</fullName>
    </submittedName>
</protein>
<dbReference type="PROSITE" id="PS50199">
    <property type="entry name" value="ZF_RANBP2_2"/>
    <property type="match status" value="1"/>
</dbReference>
<feature type="domain" description="RRM" evidence="11">
    <location>
        <begin position="92"/>
        <end position="172"/>
    </location>
</feature>
<keyword evidence="16" id="KW-1185">Reference proteome</keyword>
<feature type="region of interest" description="Disordered" evidence="10">
    <location>
        <begin position="487"/>
        <end position="510"/>
    </location>
</feature>
<feature type="domain" description="RRM" evidence="11">
    <location>
        <begin position="222"/>
        <end position="306"/>
    </location>
</feature>
<proteinExistence type="predicted"/>
<evidence type="ECO:0000256" key="2">
    <source>
        <dbReference type="ARBA" id="ARBA00022723"/>
    </source>
</evidence>
<dbReference type="Pfam" id="PF01585">
    <property type="entry name" value="G-patch"/>
    <property type="match status" value="1"/>
</dbReference>
<dbReference type="Ensembl" id="ENSSAUT00010032367.1">
    <property type="protein sequence ID" value="ENSSAUP00010030712.1"/>
    <property type="gene ID" value="ENSSAUG00010012073.1"/>
</dbReference>
<dbReference type="AlphaFoldDB" id="A0A671VYE3"/>
<dbReference type="SUPFAM" id="SSF90209">
    <property type="entry name" value="Ran binding protein zinc finger-like"/>
    <property type="match status" value="1"/>
</dbReference>
<dbReference type="PROSITE" id="PS50102">
    <property type="entry name" value="RRM"/>
    <property type="match status" value="2"/>
</dbReference>
<feature type="domain" description="C2H2-type" evidence="12">
    <location>
        <begin position="605"/>
        <end position="635"/>
    </location>
</feature>
<dbReference type="PANTHER" id="PTHR13948:SF21">
    <property type="entry name" value="RNA-BINDING PROTEIN 5"/>
    <property type="match status" value="1"/>
</dbReference>
<dbReference type="InterPro" id="IPR055494">
    <property type="entry name" value="DUF7066"/>
</dbReference>
<dbReference type="Pfam" id="PF17780">
    <property type="entry name" value="OCRE"/>
    <property type="match status" value="1"/>
</dbReference>
<feature type="region of interest" description="Disordered" evidence="10">
    <location>
        <begin position="1"/>
        <end position="90"/>
    </location>
</feature>
<evidence type="ECO:0000256" key="7">
    <source>
        <dbReference type="ARBA" id="ARBA00023242"/>
    </source>
</evidence>
<evidence type="ECO:0000256" key="8">
    <source>
        <dbReference type="PROSITE-ProRule" id="PRU00176"/>
    </source>
</evidence>
<dbReference type="InParanoid" id="A0A671VYE3"/>
<feature type="compositionally biased region" description="Basic and acidic residues" evidence="10">
    <location>
        <begin position="1"/>
        <end position="60"/>
    </location>
</feature>